<dbReference type="Proteomes" id="UP000324222">
    <property type="component" value="Unassembled WGS sequence"/>
</dbReference>
<accession>A0A5B7D431</accession>
<evidence type="ECO:0000313" key="3">
    <source>
        <dbReference type="Proteomes" id="UP000324222"/>
    </source>
</evidence>
<gene>
    <name evidence="2" type="ORF">E2C01_009129</name>
</gene>
<organism evidence="2 3">
    <name type="scientific">Portunus trituberculatus</name>
    <name type="common">Swimming crab</name>
    <name type="synonym">Neptunus trituberculatus</name>
    <dbReference type="NCBI Taxonomy" id="210409"/>
    <lineage>
        <taxon>Eukaryota</taxon>
        <taxon>Metazoa</taxon>
        <taxon>Ecdysozoa</taxon>
        <taxon>Arthropoda</taxon>
        <taxon>Crustacea</taxon>
        <taxon>Multicrustacea</taxon>
        <taxon>Malacostraca</taxon>
        <taxon>Eumalacostraca</taxon>
        <taxon>Eucarida</taxon>
        <taxon>Decapoda</taxon>
        <taxon>Pleocyemata</taxon>
        <taxon>Brachyura</taxon>
        <taxon>Eubrachyura</taxon>
        <taxon>Portunoidea</taxon>
        <taxon>Portunidae</taxon>
        <taxon>Portuninae</taxon>
        <taxon>Portunus</taxon>
    </lineage>
</organism>
<dbReference type="AlphaFoldDB" id="A0A5B7D431"/>
<name>A0A5B7D431_PORTR</name>
<protein>
    <submittedName>
        <fullName evidence="2">Uncharacterized protein</fullName>
    </submittedName>
</protein>
<comment type="caution">
    <text evidence="2">The sequence shown here is derived from an EMBL/GenBank/DDBJ whole genome shotgun (WGS) entry which is preliminary data.</text>
</comment>
<reference evidence="2 3" key="1">
    <citation type="submission" date="2019-05" db="EMBL/GenBank/DDBJ databases">
        <title>Another draft genome of Portunus trituberculatus and its Hox gene families provides insights of decapod evolution.</title>
        <authorList>
            <person name="Jeong J.-H."/>
            <person name="Song I."/>
            <person name="Kim S."/>
            <person name="Choi T."/>
            <person name="Kim D."/>
            <person name="Ryu S."/>
            <person name="Kim W."/>
        </authorList>
    </citation>
    <scope>NUCLEOTIDE SEQUENCE [LARGE SCALE GENOMIC DNA]</scope>
    <source>
        <tissue evidence="2">Muscle</tissue>
    </source>
</reference>
<feature type="region of interest" description="Disordered" evidence="1">
    <location>
        <begin position="49"/>
        <end position="89"/>
    </location>
</feature>
<proteinExistence type="predicted"/>
<keyword evidence="3" id="KW-1185">Reference proteome</keyword>
<dbReference type="EMBL" id="VSRR010000495">
    <property type="protein sequence ID" value="MPC16308.1"/>
    <property type="molecule type" value="Genomic_DNA"/>
</dbReference>
<sequence length="89" mass="9356">MVSHSTREGSTVILHSAVLWGSSPATRTPELLSSSVSIVSTWENSDSYLANTACPGPEAHPPTPPSLHSSDRKATLRGQTSGVEERLSG</sequence>
<evidence type="ECO:0000313" key="2">
    <source>
        <dbReference type="EMBL" id="MPC16308.1"/>
    </source>
</evidence>
<evidence type="ECO:0000256" key="1">
    <source>
        <dbReference type="SAM" id="MobiDB-lite"/>
    </source>
</evidence>